<protein>
    <recommendedName>
        <fullName evidence="3">Protein kinase domain-containing protein</fullName>
    </recommendedName>
</protein>
<dbReference type="SUPFAM" id="SSF56112">
    <property type="entry name" value="Protein kinase-like (PK-like)"/>
    <property type="match status" value="1"/>
</dbReference>
<sequence length="101" mass="11378">MDVYRSTYEPRWYSKGVPVVMKVVGDAPIFGKTTALLASIRRETTIVSQLDCTHIVKFLGIDSSYHQGPAMIFEFTSETTLEKLTSGQRPDFNHAFKLVCC</sequence>
<dbReference type="Gene3D" id="1.10.510.10">
    <property type="entry name" value="Transferase(Phosphotransferase) domain 1"/>
    <property type="match status" value="1"/>
</dbReference>
<dbReference type="InterPro" id="IPR011009">
    <property type="entry name" value="Kinase-like_dom_sf"/>
</dbReference>
<evidence type="ECO:0008006" key="3">
    <source>
        <dbReference type="Google" id="ProtNLM"/>
    </source>
</evidence>
<evidence type="ECO:0000313" key="2">
    <source>
        <dbReference type="Proteomes" id="UP000663826"/>
    </source>
</evidence>
<accession>A0A8H2ZWV3</accession>
<dbReference type="EMBL" id="CAJMWQ010000166">
    <property type="protein sequence ID" value="CAE6342481.1"/>
    <property type="molecule type" value="Genomic_DNA"/>
</dbReference>
<proteinExistence type="predicted"/>
<dbReference type="AlphaFoldDB" id="A0A8H2ZWV3"/>
<evidence type="ECO:0000313" key="1">
    <source>
        <dbReference type="EMBL" id="CAE6342481.1"/>
    </source>
</evidence>
<comment type="caution">
    <text evidence="1">The sequence shown here is derived from an EMBL/GenBank/DDBJ whole genome shotgun (WGS) entry which is preliminary data.</text>
</comment>
<reference evidence="1" key="1">
    <citation type="submission" date="2021-01" db="EMBL/GenBank/DDBJ databases">
        <authorList>
            <person name="Kaushik A."/>
        </authorList>
    </citation>
    <scope>NUCLEOTIDE SEQUENCE</scope>
    <source>
        <strain evidence="1">AG1-1B</strain>
    </source>
</reference>
<organism evidence="1 2">
    <name type="scientific">Rhizoctonia solani</name>
    <dbReference type="NCBI Taxonomy" id="456999"/>
    <lineage>
        <taxon>Eukaryota</taxon>
        <taxon>Fungi</taxon>
        <taxon>Dikarya</taxon>
        <taxon>Basidiomycota</taxon>
        <taxon>Agaricomycotina</taxon>
        <taxon>Agaricomycetes</taxon>
        <taxon>Cantharellales</taxon>
        <taxon>Ceratobasidiaceae</taxon>
        <taxon>Rhizoctonia</taxon>
    </lineage>
</organism>
<dbReference type="Proteomes" id="UP000663826">
    <property type="component" value="Unassembled WGS sequence"/>
</dbReference>
<gene>
    <name evidence="1" type="ORF">RDB_LOCUS3772</name>
</gene>
<name>A0A8H2ZWV3_9AGAM</name>